<name>A0A7S0ZIJ5_9RHOD</name>
<evidence type="ECO:0000256" key="1">
    <source>
        <dbReference type="SAM" id="Phobius"/>
    </source>
</evidence>
<dbReference type="InterPro" id="IPR006342">
    <property type="entry name" value="FkbM_mtfrase"/>
</dbReference>
<dbReference type="SUPFAM" id="SSF53335">
    <property type="entry name" value="S-adenosyl-L-methionine-dependent methyltransferases"/>
    <property type="match status" value="1"/>
</dbReference>
<accession>A0A7S0ZIJ5</accession>
<proteinExistence type="predicted"/>
<sequence>MANIKYFFVGVLLVFGVFFISEWSTDSGYFRSKFSKISFSNETALVSNSVRESRLGDGCLLVYLDVGANIGIHTRFLFEPEKYPKVKHIHDIFNNNFGKTRDKRDICSFGFEPNPAHIKRNKQLEQQYANMGWKYTHIYAGASDHDGNLTFWHRGDKNKNEWGFGMVKVHGTDTPEVVPLVRLSQWIKHHISERKLPQSVHGEYDESTLKEGRVVMKMDIEGSEVYVLPDMMYSGVFCSTIYHSFGEFHAWAVSEKRNGAENDRGKLEFKDKDDFSAFLDVLSNKGLKSLLPANCKGIFEDFDSEEYLFDGMEWPDHAATNTSKA</sequence>
<organism evidence="3">
    <name type="scientific">Timspurckia oligopyrenoides</name>
    <dbReference type="NCBI Taxonomy" id="708627"/>
    <lineage>
        <taxon>Eukaryota</taxon>
        <taxon>Rhodophyta</taxon>
        <taxon>Bangiophyceae</taxon>
        <taxon>Porphyridiales</taxon>
        <taxon>Porphyridiaceae</taxon>
        <taxon>Timspurckia</taxon>
    </lineage>
</organism>
<keyword evidence="1" id="KW-0472">Membrane</keyword>
<dbReference type="Gene3D" id="3.40.50.150">
    <property type="entry name" value="Vaccinia Virus protein VP39"/>
    <property type="match status" value="1"/>
</dbReference>
<dbReference type="EMBL" id="HBFP01010218">
    <property type="protein sequence ID" value="CAD8822941.1"/>
    <property type="molecule type" value="Transcribed_RNA"/>
</dbReference>
<evidence type="ECO:0000313" key="3">
    <source>
        <dbReference type="EMBL" id="CAD8822941.1"/>
    </source>
</evidence>
<reference evidence="3" key="1">
    <citation type="submission" date="2021-01" db="EMBL/GenBank/DDBJ databases">
        <authorList>
            <person name="Corre E."/>
            <person name="Pelletier E."/>
            <person name="Niang G."/>
            <person name="Scheremetjew M."/>
            <person name="Finn R."/>
            <person name="Kale V."/>
            <person name="Holt S."/>
            <person name="Cochrane G."/>
            <person name="Meng A."/>
            <person name="Brown T."/>
            <person name="Cohen L."/>
        </authorList>
    </citation>
    <scope>NUCLEOTIDE SEQUENCE</scope>
    <source>
        <strain evidence="3">CCMP3278</strain>
    </source>
</reference>
<dbReference type="AlphaFoldDB" id="A0A7S0ZIJ5"/>
<dbReference type="InterPro" id="IPR029063">
    <property type="entry name" value="SAM-dependent_MTases_sf"/>
</dbReference>
<keyword evidence="1" id="KW-1133">Transmembrane helix</keyword>
<feature type="domain" description="Methyltransferase FkbM" evidence="2">
    <location>
        <begin position="65"/>
        <end position="228"/>
    </location>
</feature>
<feature type="transmembrane region" description="Helical" evidence="1">
    <location>
        <begin position="6"/>
        <end position="25"/>
    </location>
</feature>
<protein>
    <recommendedName>
        <fullName evidence="2">Methyltransferase FkbM domain-containing protein</fullName>
    </recommendedName>
</protein>
<evidence type="ECO:0000259" key="2">
    <source>
        <dbReference type="Pfam" id="PF05050"/>
    </source>
</evidence>
<gene>
    <name evidence="3" type="ORF">TOLI1172_LOCUS7337</name>
</gene>
<dbReference type="Pfam" id="PF05050">
    <property type="entry name" value="Methyltransf_21"/>
    <property type="match status" value="1"/>
</dbReference>
<keyword evidence="1" id="KW-0812">Transmembrane</keyword>